<accession>A0A1M6C6N2</accession>
<evidence type="ECO:0000256" key="6">
    <source>
        <dbReference type="ARBA" id="ARBA00029745"/>
    </source>
</evidence>
<reference evidence="11 12" key="1">
    <citation type="submission" date="2016-11" db="EMBL/GenBank/DDBJ databases">
        <authorList>
            <person name="Jaros S."/>
            <person name="Januszkiewicz K."/>
            <person name="Wedrychowicz H."/>
        </authorList>
    </citation>
    <scope>NUCLEOTIDE SEQUENCE [LARGE SCALE GENOMIC DNA]</scope>
    <source>
        <strain evidence="11 12">DSM 5091</strain>
    </source>
</reference>
<dbReference type="STRING" id="1122189.SAMN02745165_00417"/>
<evidence type="ECO:0000256" key="7">
    <source>
        <dbReference type="ARBA" id="ARBA00030407"/>
    </source>
</evidence>
<evidence type="ECO:0000256" key="9">
    <source>
        <dbReference type="ARBA" id="ARBA00032474"/>
    </source>
</evidence>
<proteinExistence type="inferred from homology"/>
<comment type="similarity">
    <text evidence="2">Belongs to the MoaE family.</text>
</comment>
<comment type="catalytic activity">
    <reaction evidence="10">
        <text>2 [molybdopterin-synthase sulfur-carrier protein]-C-terminal-Gly-aminoethanethioate + cyclic pyranopterin phosphate + H2O = molybdopterin + 2 [molybdopterin-synthase sulfur-carrier protein]-C-terminal Gly-Gly + 2 H(+)</text>
        <dbReference type="Rhea" id="RHEA:26333"/>
        <dbReference type="Rhea" id="RHEA-COMP:12202"/>
        <dbReference type="Rhea" id="RHEA-COMP:19907"/>
        <dbReference type="ChEBI" id="CHEBI:15377"/>
        <dbReference type="ChEBI" id="CHEBI:15378"/>
        <dbReference type="ChEBI" id="CHEBI:58698"/>
        <dbReference type="ChEBI" id="CHEBI:59648"/>
        <dbReference type="ChEBI" id="CHEBI:90778"/>
        <dbReference type="ChEBI" id="CHEBI:232372"/>
        <dbReference type="EC" id="2.8.1.12"/>
    </reaction>
</comment>
<dbReference type="Proteomes" id="UP000184171">
    <property type="component" value="Unassembled WGS sequence"/>
</dbReference>
<dbReference type="UniPathway" id="UPA00344"/>
<evidence type="ECO:0000256" key="1">
    <source>
        <dbReference type="ARBA" id="ARBA00005046"/>
    </source>
</evidence>
<dbReference type="GO" id="GO:0030366">
    <property type="term" value="F:molybdopterin synthase activity"/>
    <property type="evidence" value="ECO:0007669"/>
    <property type="project" value="UniProtKB-EC"/>
</dbReference>
<comment type="subunit">
    <text evidence="5">Heterotetramer of 2 MoaD subunits and 2 MoaE subunits. Also stable as homodimer. The enzyme changes between these two forms during catalysis.</text>
</comment>
<evidence type="ECO:0000313" key="12">
    <source>
        <dbReference type="Proteomes" id="UP000184171"/>
    </source>
</evidence>
<keyword evidence="12" id="KW-1185">Reference proteome</keyword>
<comment type="pathway">
    <text evidence="1">Cofactor biosynthesis; molybdopterin biosynthesis.</text>
</comment>
<evidence type="ECO:0000256" key="3">
    <source>
        <dbReference type="ARBA" id="ARBA00011950"/>
    </source>
</evidence>
<dbReference type="Pfam" id="PF02391">
    <property type="entry name" value="MoaE"/>
    <property type="match status" value="1"/>
</dbReference>
<dbReference type="GO" id="GO:0006777">
    <property type="term" value="P:Mo-molybdopterin cofactor biosynthetic process"/>
    <property type="evidence" value="ECO:0007669"/>
    <property type="project" value="InterPro"/>
</dbReference>
<evidence type="ECO:0000256" key="4">
    <source>
        <dbReference type="ARBA" id="ARBA00013858"/>
    </source>
</evidence>
<gene>
    <name evidence="11" type="ORF">SAMN02745165_00417</name>
</gene>
<dbReference type="Gene3D" id="3.90.1170.40">
    <property type="entry name" value="Molybdopterin biosynthesis MoaE subunit"/>
    <property type="match status" value="1"/>
</dbReference>
<dbReference type="AlphaFoldDB" id="A0A1M6C6N2"/>
<evidence type="ECO:0000256" key="2">
    <source>
        <dbReference type="ARBA" id="ARBA00005426"/>
    </source>
</evidence>
<evidence type="ECO:0000256" key="8">
    <source>
        <dbReference type="ARBA" id="ARBA00030781"/>
    </source>
</evidence>
<dbReference type="InterPro" id="IPR036563">
    <property type="entry name" value="MoaE_sf"/>
</dbReference>
<dbReference type="InterPro" id="IPR003448">
    <property type="entry name" value="Mopterin_biosynth_MoaE"/>
</dbReference>
<dbReference type="EMBL" id="FQZT01000001">
    <property type="protein sequence ID" value="SHI56368.1"/>
    <property type="molecule type" value="Genomic_DNA"/>
</dbReference>
<evidence type="ECO:0000313" key="11">
    <source>
        <dbReference type="EMBL" id="SHI56368.1"/>
    </source>
</evidence>
<dbReference type="EC" id="2.8.1.12" evidence="3"/>
<sequence length="130" mass="14421">MAPFFRRMSEMDISATIAEMKKDPAFAENVGMVLVHNGTVRGWSRGDRATVTKIEVAADLEKIEQIRQETEQLEGIYKVVIEAHGGIKEPGDDLLFLIVAGDIRENVKPALATLLDRVKSEAITKKEIKA</sequence>
<organism evidence="11 12">
    <name type="scientific">Malonomonas rubra DSM 5091</name>
    <dbReference type="NCBI Taxonomy" id="1122189"/>
    <lineage>
        <taxon>Bacteria</taxon>
        <taxon>Pseudomonadati</taxon>
        <taxon>Thermodesulfobacteriota</taxon>
        <taxon>Desulfuromonadia</taxon>
        <taxon>Desulfuromonadales</taxon>
        <taxon>Geopsychrobacteraceae</taxon>
        <taxon>Malonomonas</taxon>
    </lineage>
</organism>
<protein>
    <recommendedName>
        <fullName evidence="4">Molybdopterin synthase catalytic subunit</fullName>
        <ecNumber evidence="3">2.8.1.12</ecNumber>
    </recommendedName>
    <alternativeName>
        <fullName evidence="8">MPT synthase subunit 2</fullName>
    </alternativeName>
    <alternativeName>
        <fullName evidence="6">Molybdenum cofactor biosynthesis protein E</fullName>
    </alternativeName>
    <alternativeName>
        <fullName evidence="7">Molybdopterin-converting factor large subunit</fullName>
    </alternativeName>
    <alternativeName>
        <fullName evidence="9">Molybdopterin-converting factor subunit 2</fullName>
    </alternativeName>
</protein>
<name>A0A1M6C6N2_MALRU</name>
<evidence type="ECO:0000256" key="10">
    <source>
        <dbReference type="ARBA" id="ARBA00049878"/>
    </source>
</evidence>
<evidence type="ECO:0000256" key="5">
    <source>
        <dbReference type="ARBA" id="ARBA00026066"/>
    </source>
</evidence>
<dbReference type="SUPFAM" id="SSF54690">
    <property type="entry name" value="Molybdopterin synthase subunit MoaE"/>
    <property type="match status" value="1"/>
</dbReference>